<reference evidence="3 4" key="1">
    <citation type="submission" date="2024-01" db="EMBL/GenBank/DDBJ databases">
        <title>Genome assemblies of Stephania.</title>
        <authorList>
            <person name="Yang L."/>
        </authorList>
    </citation>
    <scope>NUCLEOTIDE SEQUENCE [LARGE SCALE GENOMIC DNA]</scope>
    <source>
        <strain evidence="3">QJT</strain>
        <tissue evidence="3">Leaf</tissue>
    </source>
</reference>
<gene>
    <name evidence="3" type="ORF">Sjap_009795</name>
</gene>
<organism evidence="3 4">
    <name type="scientific">Stephania japonica</name>
    <dbReference type="NCBI Taxonomy" id="461633"/>
    <lineage>
        <taxon>Eukaryota</taxon>
        <taxon>Viridiplantae</taxon>
        <taxon>Streptophyta</taxon>
        <taxon>Embryophyta</taxon>
        <taxon>Tracheophyta</taxon>
        <taxon>Spermatophyta</taxon>
        <taxon>Magnoliopsida</taxon>
        <taxon>Ranunculales</taxon>
        <taxon>Menispermaceae</taxon>
        <taxon>Menispermoideae</taxon>
        <taxon>Cissampelideae</taxon>
        <taxon>Stephania</taxon>
    </lineage>
</organism>
<keyword evidence="4" id="KW-1185">Reference proteome</keyword>
<dbReference type="InterPro" id="IPR003676">
    <property type="entry name" value="SAUR_fam"/>
</dbReference>
<proteinExistence type="inferred from homology"/>
<dbReference type="GO" id="GO:0009733">
    <property type="term" value="P:response to auxin"/>
    <property type="evidence" value="ECO:0007669"/>
    <property type="project" value="InterPro"/>
</dbReference>
<dbReference type="PANTHER" id="PTHR31175:SF122">
    <property type="entry name" value="AUXIN-RESPONSIVE PROTEIN SAUR64-LIKE"/>
    <property type="match status" value="1"/>
</dbReference>
<evidence type="ECO:0008006" key="5">
    <source>
        <dbReference type="Google" id="ProtNLM"/>
    </source>
</evidence>
<evidence type="ECO:0000313" key="4">
    <source>
        <dbReference type="Proteomes" id="UP001417504"/>
    </source>
</evidence>
<comment type="similarity">
    <text evidence="1">Belongs to the ARG7 family.</text>
</comment>
<accession>A0AAP0P3N6</accession>
<evidence type="ECO:0000256" key="1">
    <source>
        <dbReference type="ARBA" id="ARBA00006974"/>
    </source>
</evidence>
<feature type="region of interest" description="Disordered" evidence="2">
    <location>
        <begin position="1"/>
        <end position="27"/>
    </location>
</feature>
<comment type="caution">
    <text evidence="3">The sequence shown here is derived from an EMBL/GenBank/DDBJ whole genome shotgun (WGS) entry which is preliminary data.</text>
</comment>
<evidence type="ECO:0000256" key="2">
    <source>
        <dbReference type="SAM" id="MobiDB-lite"/>
    </source>
</evidence>
<dbReference type="Pfam" id="PF02519">
    <property type="entry name" value="Auxin_inducible"/>
    <property type="match status" value="1"/>
</dbReference>
<dbReference type="Proteomes" id="UP001417504">
    <property type="component" value="Unassembled WGS sequence"/>
</dbReference>
<dbReference type="PANTHER" id="PTHR31175">
    <property type="entry name" value="AUXIN-RESPONSIVE FAMILY PROTEIN"/>
    <property type="match status" value="1"/>
</dbReference>
<protein>
    <recommendedName>
        <fullName evidence="5">Small auxin up regulated protein</fullName>
    </recommendedName>
</protein>
<dbReference type="EMBL" id="JBBNAE010000004">
    <property type="protein sequence ID" value="KAK9129308.1"/>
    <property type="molecule type" value="Genomic_DNA"/>
</dbReference>
<dbReference type="AlphaFoldDB" id="A0AAP0P3N6"/>
<name>A0AAP0P3N6_9MAGN</name>
<evidence type="ECO:0000313" key="3">
    <source>
        <dbReference type="EMBL" id="KAK9129308.1"/>
    </source>
</evidence>
<sequence>MINSRSLVQMTKKWQRTRSSNKGGEGASTLVADKGHFVVYSADKRQYVIPLEYLSSNVFKELFKMSEEDYGLPRHGPITLPCDAMFMEYALLFVKGRVARELENSLLNSIDTARRSTCSTSLAPEVQYHSNYQVLQCF</sequence>